<reference evidence="2 3" key="1">
    <citation type="submission" date="2024-10" db="EMBL/GenBank/DDBJ databases">
        <authorList>
            <person name="Kim D."/>
        </authorList>
    </citation>
    <scope>NUCLEOTIDE SEQUENCE [LARGE SCALE GENOMIC DNA]</scope>
    <source>
        <strain evidence="2">BH-2024</strain>
    </source>
</reference>
<feature type="region of interest" description="Disordered" evidence="1">
    <location>
        <begin position="88"/>
        <end position="120"/>
    </location>
</feature>
<evidence type="ECO:0000256" key="1">
    <source>
        <dbReference type="SAM" id="MobiDB-lite"/>
    </source>
</evidence>
<organism evidence="2 3">
    <name type="scientific">Heterodera trifolii</name>
    <dbReference type="NCBI Taxonomy" id="157864"/>
    <lineage>
        <taxon>Eukaryota</taxon>
        <taxon>Metazoa</taxon>
        <taxon>Ecdysozoa</taxon>
        <taxon>Nematoda</taxon>
        <taxon>Chromadorea</taxon>
        <taxon>Rhabditida</taxon>
        <taxon>Tylenchina</taxon>
        <taxon>Tylenchomorpha</taxon>
        <taxon>Tylenchoidea</taxon>
        <taxon>Heteroderidae</taxon>
        <taxon>Heteroderinae</taxon>
        <taxon>Heterodera</taxon>
    </lineage>
</organism>
<name>A0ABD2KZ64_9BILA</name>
<gene>
    <name evidence="2" type="ORF">niasHT_016804</name>
</gene>
<keyword evidence="3" id="KW-1185">Reference proteome</keyword>
<dbReference type="EMBL" id="JBICBT010000594">
    <property type="protein sequence ID" value="KAL3108193.1"/>
    <property type="molecule type" value="Genomic_DNA"/>
</dbReference>
<sequence>MCHNRRLRGAQKSHGLTTPTVCVPFATRQPIVGGIFKFGIHLSSADNAAIQFIKSIKRETMDDDDDYDVEVEVEVEQDDTAERQCHAMEQPTTSHGRQRHIMESNVDNAQQLHQLARQQQ</sequence>
<feature type="compositionally biased region" description="Low complexity" evidence="1">
    <location>
        <begin position="109"/>
        <end position="120"/>
    </location>
</feature>
<dbReference type="AlphaFoldDB" id="A0ABD2KZ64"/>
<dbReference type="Proteomes" id="UP001620626">
    <property type="component" value="Unassembled WGS sequence"/>
</dbReference>
<comment type="caution">
    <text evidence="2">The sequence shown here is derived from an EMBL/GenBank/DDBJ whole genome shotgun (WGS) entry which is preliminary data.</text>
</comment>
<protein>
    <submittedName>
        <fullName evidence="2">Uncharacterized protein</fullName>
    </submittedName>
</protein>
<evidence type="ECO:0000313" key="2">
    <source>
        <dbReference type="EMBL" id="KAL3108193.1"/>
    </source>
</evidence>
<evidence type="ECO:0000313" key="3">
    <source>
        <dbReference type="Proteomes" id="UP001620626"/>
    </source>
</evidence>
<accession>A0ABD2KZ64</accession>
<proteinExistence type="predicted"/>